<gene>
    <name evidence="1" type="ORF">SPELUC_LOCUS7853</name>
</gene>
<comment type="caution">
    <text evidence="1">The sequence shown here is derived from an EMBL/GenBank/DDBJ whole genome shotgun (WGS) entry which is preliminary data.</text>
</comment>
<name>A0ACA9N0C0_9GLOM</name>
<evidence type="ECO:0000313" key="2">
    <source>
        <dbReference type="Proteomes" id="UP000789366"/>
    </source>
</evidence>
<proteinExistence type="predicted"/>
<accession>A0ACA9N0C0</accession>
<reference evidence="1" key="1">
    <citation type="submission" date="2021-06" db="EMBL/GenBank/DDBJ databases">
        <authorList>
            <person name="Kallberg Y."/>
            <person name="Tangrot J."/>
            <person name="Rosling A."/>
        </authorList>
    </citation>
    <scope>NUCLEOTIDE SEQUENCE</scope>
    <source>
        <strain evidence="1">28 12/20/2015</strain>
    </source>
</reference>
<protein>
    <submittedName>
        <fullName evidence="1">9093_t:CDS:1</fullName>
    </submittedName>
</protein>
<keyword evidence="2" id="KW-1185">Reference proteome</keyword>
<dbReference type="EMBL" id="CAJVPW010010921">
    <property type="protein sequence ID" value="CAG8620581.1"/>
    <property type="molecule type" value="Genomic_DNA"/>
</dbReference>
<evidence type="ECO:0000313" key="1">
    <source>
        <dbReference type="EMBL" id="CAG8620581.1"/>
    </source>
</evidence>
<sequence>MPARFRTKQGRRRTAIVVGDRVKVEIILGDLSKGQIVSLIFTMNKKNNQIKITVYGYDVETTEEAARLMTEKISQLKLNFS</sequence>
<feature type="non-terminal residue" evidence="1">
    <location>
        <position position="81"/>
    </location>
</feature>
<organism evidence="1 2">
    <name type="scientific">Cetraspora pellucida</name>
    <dbReference type="NCBI Taxonomy" id="1433469"/>
    <lineage>
        <taxon>Eukaryota</taxon>
        <taxon>Fungi</taxon>
        <taxon>Fungi incertae sedis</taxon>
        <taxon>Mucoromycota</taxon>
        <taxon>Glomeromycotina</taxon>
        <taxon>Glomeromycetes</taxon>
        <taxon>Diversisporales</taxon>
        <taxon>Gigasporaceae</taxon>
        <taxon>Cetraspora</taxon>
    </lineage>
</organism>
<dbReference type="Proteomes" id="UP000789366">
    <property type="component" value="Unassembled WGS sequence"/>
</dbReference>